<evidence type="ECO:0000313" key="1">
    <source>
        <dbReference type="EMBL" id="GES13312.1"/>
    </source>
</evidence>
<dbReference type="InterPro" id="IPR008928">
    <property type="entry name" value="6-hairpin_glycosidase_sf"/>
</dbReference>
<protein>
    <submittedName>
        <fullName evidence="1">Prenyltransferase</fullName>
    </submittedName>
</protein>
<sequence>MIPAVPGVISAEQVRRTAESIAAVQDADGGIPWPEGHVDAWNHVECLMALTVAGLRAPARKGFDWLVRHQRPDGSWPMKLRDGVALEAGGESNHAAYVAVGVWHDLLVTGDETFARTMWPVVAGALDFVVGLQTRRGEIVWERDIHGNPAPYALLTGCSSVYQGLRCGVALAERLDDPRPEWELAADHLGHVLREHPEAFTDKSRFSMDWYYPVLGGAVRGSQAHQRIDDEWGVFVAPGLGILCVSDQPWVTGAESCELVLALDALGDRDRALELFADMQHLRHDDGSYWTGWQFVNEKHFPHERSAYTAAAVILAADALSNSTGGASIFRNAGQHAADRAPTGCGCQQVASL</sequence>
<evidence type="ECO:0000313" key="2">
    <source>
        <dbReference type="Proteomes" id="UP000331127"/>
    </source>
</evidence>
<proteinExistence type="predicted"/>
<name>A0A5M3WYE8_9ACTN</name>
<dbReference type="Proteomes" id="UP000331127">
    <property type="component" value="Unassembled WGS sequence"/>
</dbReference>
<keyword evidence="1" id="KW-0808">Transferase</keyword>
<comment type="caution">
    <text evidence="1">The sequence shown here is derived from an EMBL/GenBank/DDBJ whole genome shotgun (WGS) entry which is preliminary data.</text>
</comment>
<gene>
    <name evidence="1" type="ORF">Amac_069090</name>
</gene>
<reference evidence="1 2" key="1">
    <citation type="submission" date="2019-10" db="EMBL/GenBank/DDBJ databases">
        <title>Whole genome shotgun sequence of Acrocarpospora macrocephala NBRC 16266.</title>
        <authorList>
            <person name="Ichikawa N."/>
            <person name="Kimura A."/>
            <person name="Kitahashi Y."/>
            <person name="Komaki H."/>
            <person name="Oguchi A."/>
        </authorList>
    </citation>
    <scope>NUCLEOTIDE SEQUENCE [LARGE SCALE GENOMIC DNA]</scope>
    <source>
        <strain evidence="1 2">NBRC 16266</strain>
    </source>
</reference>
<dbReference type="OrthoDB" id="5175804at2"/>
<dbReference type="Gene3D" id="1.50.10.10">
    <property type="match status" value="1"/>
</dbReference>
<dbReference type="InterPro" id="IPR012341">
    <property type="entry name" value="6hp_glycosidase-like_sf"/>
</dbReference>
<dbReference type="GO" id="GO:0016740">
    <property type="term" value="F:transferase activity"/>
    <property type="evidence" value="ECO:0007669"/>
    <property type="project" value="UniProtKB-KW"/>
</dbReference>
<dbReference type="SUPFAM" id="SSF48208">
    <property type="entry name" value="Six-hairpin glycosidases"/>
    <property type="match status" value="1"/>
</dbReference>
<organism evidence="1 2">
    <name type="scientific">Acrocarpospora macrocephala</name>
    <dbReference type="NCBI Taxonomy" id="150177"/>
    <lineage>
        <taxon>Bacteria</taxon>
        <taxon>Bacillati</taxon>
        <taxon>Actinomycetota</taxon>
        <taxon>Actinomycetes</taxon>
        <taxon>Streptosporangiales</taxon>
        <taxon>Streptosporangiaceae</taxon>
        <taxon>Acrocarpospora</taxon>
    </lineage>
</organism>
<dbReference type="AlphaFoldDB" id="A0A5M3WYE8"/>
<dbReference type="RefSeq" id="WP_155358572.1">
    <property type="nucleotide sequence ID" value="NZ_BAAAHL010000006.1"/>
</dbReference>
<dbReference type="GO" id="GO:0005975">
    <property type="term" value="P:carbohydrate metabolic process"/>
    <property type="evidence" value="ECO:0007669"/>
    <property type="project" value="InterPro"/>
</dbReference>
<dbReference type="EMBL" id="BLAE01000045">
    <property type="protein sequence ID" value="GES13312.1"/>
    <property type="molecule type" value="Genomic_DNA"/>
</dbReference>
<accession>A0A5M3WYE8</accession>
<keyword evidence="2" id="KW-1185">Reference proteome</keyword>